<feature type="chain" id="PRO_5003468893" evidence="1">
    <location>
        <begin position="27"/>
        <end position="205"/>
    </location>
</feature>
<keyword evidence="1" id="KW-0732">Signal</keyword>
<keyword evidence="3" id="KW-1185">Reference proteome</keyword>
<dbReference type="OrthoDB" id="3251796at2759"/>
<organism evidence="2 3">
    <name type="scientific">Serendipita indica (strain DSM 11827)</name>
    <name type="common">Root endophyte fungus</name>
    <name type="synonym">Piriformospora indica</name>
    <dbReference type="NCBI Taxonomy" id="1109443"/>
    <lineage>
        <taxon>Eukaryota</taxon>
        <taxon>Fungi</taxon>
        <taxon>Dikarya</taxon>
        <taxon>Basidiomycota</taxon>
        <taxon>Agaricomycotina</taxon>
        <taxon>Agaricomycetes</taxon>
        <taxon>Sebacinales</taxon>
        <taxon>Serendipitaceae</taxon>
        <taxon>Serendipita</taxon>
    </lineage>
</organism>
<dbReference type="EMBL" id="CAFZ01000346">
    <property type="protein sequence ID" value="CCA74709.1"/>
    <property type="molecule type" value="Genomic_DNA"/>
</dbReference>
<sequence length="205" mass="21805">MFASLVAYSALLLGTGALALPQVSSSAVVTPESCGITSYGPFKLFATRADLKTHPTYEVRLVANSTTLPVTSYMAVSTTSSCTNCGVVPSYWTLINKTLNPYDPSLPSGVHTINKPVVDHQDLEFLTSKVPPPASPIYCGVQLSADTSPLLSVYGSSSLFTMCAFTSRLPPVTLLTIIYDTTPVHITGYSCYPVKLTMQSIGIVP</sequence>
<feature type="signal peptide" evidence="1">
    <location>
        <begin position="1"/>
        <end position="26"/>
    </location>
</feature>
<reference evidence="2 3" key="1">
    <citation type="journal article" date="2011" name="PLoS Pathog.">
        <title>Endophytic Life Strategies Decoded by Genome and Transcriptome Analyses of the Mutualistic Root Symbiont Piriformospora indica.</title>
        <authorList>
            <person name="Zuccaro A."/>
            <person name="Lahrmann U."/>
            <person name="Guldener U."/>
            <person name="Langen G."/>
            <person name="Pfiffi S."/>
            <person name="Biedenkopf D."/>
            <person name="Wong P."/>
            <person name="Samans B."/>
            <person name="Grimm C."/>
            <person name="Basiewicz M."/>
            <person name="Murat C."/>
            <person name="Martin F."/>
            <person name="Kogel K.H."/>
        </authorList>
    </citation>
    <scope>NUCLEOTIDE SEQUENCE [LARGE SCALE GENOMIC DNA]</scope>
    <source>
        <strain evidence="2 3">DSM 11827</strain>
    </source>
</reference>
<evidence type="ECO:0000313" key="2">
    <source>
        <dbReference type="EMBL" id="CCA74709.1"/>
    </source>
</evidence>
<dbReference type="HOGENOM" id="CLU_1378611_0_0_1"/>
<protein>
    <submittedName>
        <fullName evidence="2">Uncharacterized protein</fullName>
    </submittedName>
</protein>
<accession>G4TTR6</accession>
<evidence type="ECO:0000313" key="3">
    <source>
        <dbReference type="Proteomes" id="UP000007148"/>
    </source>
</evidence>
<gene>
    <name evidence="2" type="ORF">PIIN_08669</name>
</gene>
<comment type="caution">
    <text evidence="2">The sequence shown here is derived from an EMBL/GenBank/DDBJ whole genome shotgun (WGS) entry which is preliminary data.</text>
</comment>
<proteinExistence type="predicted"/>
<dbReference type="Proteomes" id="UP000007148">
    <property type="component" value="Unassembled WGS sequence"/>
</dbReference>
<dbReference type="InParanoid" id="G4TTR6"/>
<evidence type="ECO:0000256" key="1">
    <source>
        <dbReference type="SAM" id="SignalP"/>
    </source>
</evidence>
<name>G4TTR6_SERID</name>
<dbReference type="AlphaFoldDB" id="G4TTR6"/>